<accession>A0ABY5T8I3</accession>
<dbReference type="RefSeq" id="WP_258902560.1">
    <property type="nucleotide sequence ID" value="NZ_CP103141.1"/>
</dbReference>
<reference evidence="1" key="1">
    <citation type="submission" date="2022-08" db="EMBL/GenBank/DDBJ databases">
        <title>Genome Sequencing of Bacteroides fragilis Group Isolates with Nanopore Technology.</title>
        <authorList>
            <person name="Tisza M.J."/>
            <person name="Smith D."/>
            <person name="Dekker J.P."/>
        </authorList>
    </citation>
    <scope>NUCLEOTIDE SEQUENCE</scope>
    <source>
        <strain evidence="1">BFG-527</strain>
    </source>
</reference>
<keyword evidence="2" id="KW-1185">Reference proteome</keyword>
<name>A0ABY5T8I3_9BACE</name>
<dbReference type="Proteomes" id="UP001060104">
    <property type="component" value="Chromosome"/>
</dbReference>
<evidence type="ECO:0000313" key="2">
    <source>
        <dbReference type="Proteomes" id="UP001060104"/>
    </source>
</evidence>
<organism evidence="1 2">
    <name type="scientific">Bacteroides faecis</name>
    <dbReference type="NCBI Taxonomy" id="674529"/>
    <lineage>
        <taxon>Bacteria</taxon>
        <taxon>Pseudomonadati</taxon>
        <taxon>Bacteroidota</taxon>
        <taxon>Bacteroidia</taxon>
        <taxon>Bacteroidales</taxon>
        <taxon>Bacteroidaceae</taxon>
        <taxon>Bacteroides</taxon>
    </lineage>
</organism>
<sequence>MEKFYYYAFQSKGFFGSGIRYADDGCFNLAEMHKFLQETYKKRCVITFWKEITCEEYEKMSDYLEDGRGR</sequence>
<proteinExistence type="predicted"/>
<protein>
    <submittedName>
        <fullName evidence="1">Uncharacterized protein</fullName>
    </submittedName>
</protein>
<dbReference type="EMBL" id="CP103141">
    <property type="protein sequence ID" value="UVQ72729.1"/>
    <property type="molecule type" value="Genomic_DNA"/>
</dbReference>
<gene>
    <name evidence="1" type="ORF">NXY30_16820</name>
</gene>
<evidence type="ECO:0000313" key="1">
    <source>
        <dbReference type="EMBL" id="UVQ72729.1"/>
    </source>
</evidence>